<comment type="caution">
    <text evidence="1">The sequence shown here is derived from an EMBL/GenBank/DDBJ whole genome shotgun (WGS) entry which is preliminary data.</text>
</comment>
<dbReference type="EMBL" id="JAPDGR010000289">
    <property type="protein sequence ID" value="KAJ2992101.1"/>
    <property type="molecule type" value="Genomic_DNA"/>
</dbReference>
<gene>
    <name evidence="1" type="ORF">NUW58_g2286</name>
</gene>
<name>A0ACC1PGW2_9PEZI</name>
<sequence>MSDLDKYVFRPVRGRGITLTLLSVRAIAQLRACRPIPEAQVREVCHKARELLIEEANVVTVTAPVTICGDIHGQFHDLMELFRVGGDPPDTNYLFMGDFVDRGFYSLESFLLLLCLKVRYPDRMTLIRGNHESRQITTVYGFYDECLRKYGSANVWRYCCDVFDYLALGAIVLGASNTLEPSNETARDDIEIEVCNAEGATISQFPRNRKPSSSEQGSPNGKVDRTGPPGSSASGSSGGSVGNAAGAVLCVHGGLSPLIDTVDKIRLLDRKQEVPHEGAMCDLLWSDPDEIDGWGLSPRGAGFLFGADIVKVFNHRNDLSLIARAHQLVMEGFKEMFDASIVTVWSAPNYCYRCGNVAAVLELSEDSSGQGFFARSNGDVGRSDGGISKGVLLDSDENYKRGPARRYRVFQAAPQDSRGMPAKKPVADYFLQPGVFSEYVDPKKAAADIKALLEGSLEDEEEKLAKEENTEDKSRIEGLSVRLLPHQIEGVEWMKNRELGPVKKGKVPKGGLLADDMGLGKTLQSISLILTNAKPADKHPGVEKTTLVVAPLALIRQWEAELKEKVEDSHRLKVLVHHGPQRTKRFEDLRRYDVVITTYQILVSEHNHCSDKVQAGCFGLHWYRVILDEAHTIKNRNAKATKACCELRSVYRWCLSGTPLQNNLDELQSLVKFLRIKPYDDLREWRDHFDLPMKNGKGHVAIQRLHSVLQCFMKRRTKDILKQDGALSTGVSESNSGEKDEKSATSGFKVTERKVVSIATQFAPAERRFYERLEQRTDKSLEAMMRSKLNYASALVLLLRLRQACNHPKLVEGKLEKDKDALSEEARPKKNDADVDALADLLGGLDVEAKHCEICGWELDAEHRQPGSDKCKACFEDLEYFKHHEEGGDLKTPKTRTRHKKRVKKVSNKAPIKEKVEVETEADAYIKRKPRNRRAIIDSDDEEAEGEWIVSGDEQEPLRLGKAGGTDDENAEGEGDTINTEDSEEEESQGGSRLDSFIVDDGEDTKPEGLKKAIEASDSDEDDLESISAMHARLSQRTSRVSEITNEDSDADSESDDASESASDEGISESELHDDSDIDEKDFLYNPRYRRQQIPHVLASAKIRQMISILHEEVQEHKFIVFSQFTSMLDLVEPFLRKEGLKYVRYDGGMKNDAREASLHSLRNDKNTRVLLCSLRCGALGLNLTAASRVIILEPFWNPFVEEQAIDRVHRLTQTVDVIVYKLTVENTVEERILELQEKKRLLAATTIESGAKRESLKLGLNEMLDLFKHMSSGRGRDDDDSSRRSYHDAVDDIGFIASSTQSAQSNKPKPKGNQESGVWGRRW</sequence>
<protein>
    <submittedName>
        <fullName evidence="1">Uncharacterized protein</fullName>
    </submittedName>
</protein>
<dbReference type="Proteomes" id="UP001143856">
    <property type="component" value="Unassembled WGS sequence"/>
</dbReference>
<keyword evidence="2" id="KW-1185">Reference proteome</keyword>
<proteinExistence type="predicted"/>
<evidence type="ECO:0000313" key="1">
    <source>
        <dbReference type="EMBL" id="KAJ2992101.1"/>
    </source>
</evidence>
<accession>A0ACC1PGW2</accession>
<organism evidence="1 2">
    <name type="scientific">Xylaria curta</name>
    <dbReference type="NCBI Taxonomy" id="42375"/>
    <lineage>
        <taxon>Eukaryota</taxon>
        <taxon>Fungi</taxon>
        <taxon>Dikarya</taxon>
        <taxon>Ascomycota</taxon>
        <taxon>Pezizomycotina</taxon>
        <taxon>Sordariomycetes</taxon>
        <taxon>Xylariomycetidae</taxon>
        <taxon>Xylariales</taxon>
        <taxon>Xylariaceae</taxon>
        <taxon>Xylaria</taxon>
    </lineage>
</organism>
<evidence type="ECO:0000313" key="2">
    <source>
        <dbReference type="Proteomes" id="UP001143856"/>
    </source>
</evidence>
<reference evidence="1" key="1">
    <citation type="submission" date="2022-10" db="EMBL/GenBank/DDBJ databases">
        <title>Genome Sequence of Xylaria curta.</title>
        <authorList>
            <person name="Buettner E."/>
        </authorList>
    </citation>
    <scope>NUCLEOTIDE SEQUENCE</scope>
    <source>
        <strain evidence="1">Babe10</strain>
    </source>
</reference>